<dbReference type="AlphaFoldDB" id="A0A0D1KAU7"/>
<evidence type="ECO:0000256" key="2">
    <source>
        <dbReference type="ARBA" id="ARBA00022801"/>
    </source>
</evidence>
<evidence type="ECO:0000259" key="3">
    <source>
        <dbReference type="SMART" id="SM00910"/>
    </source>
</evidence>
<name>A0A0D1KAU7_9LACO</name>
<dbReference type="RefSeq" id="WP_052497183.1">
    <property type="nucleotide sequence ID" value="NZ_JALOCT010000003.1"/>
</dbReference>
<sequence length="139" mass="15582">MTKKFELNPLNGGSALPIELKTNPTALTDLVDDLFGERIYLTHVQVRGYYYLSEENQAYHRAAGLPGTTLILRRDKANQFDDYAIKVLDSAEHHIGWVPRNQNHIVARLMDAGKKIDAEARAGNNSLAGELSIDIYLED</sequence>
<dbReference type="GO" id="GO:0003676">
    <property type="term" value="F:nucleic acid binding"/>
    <property type="evidence" value="ECO:0007669"/>
    <property type="project" value="InterPro"/>
</dbReference>
<dbReference type="Pfam" id="PF08797">
    <property type="entry name" value="HIRAN"/>
    <property type="match status" value="1"/>
</dbReference>
<protein>
    <submittedName>
        <fullName evidence="4">HIRAN domain protein</fullName>
    </submittedName>
</protein>
<dbReference type="PATRIC" id="fig|137591.25.peg.437"/>
<dbReference type="Gene3D" id="3.30.70.2330">
    <property type="match status" value="1"/>
</dbReference>
<organism evidence="4 5">
    <name type="scientific">Weissella cibaria</name>
    <dbReference type="NCBI Taxonomy" id="137591"/>
    <lineage>
        <taxon>Bacteria</taxon>
        <taxon>Bacillati</taxon>
        <taxon>Bacillota</taxon>
        <taxon>Bacilli</taxon>
        <taxon>Lactobacillales</taxon>
        <taxon>Lactobacillaceae</taxon>
        <taxon>Weissella</taxon>
    </lineage>
</organism>
<dbReference type="InterPro" id="IPR014905">
    <property type="entry name" value="HIRAN"/>
</dbReference>
<evidence type="ECO:0000313" key="5">
    <source>
        <dbReference type="Proteomes" id="UP000032287"/>
    </source>
</evidence>
<dbReference type="STRING" id="137591.AO080_00155"/>
<dbReference type="GO" id="GO:0008270">
    <property type="term" value="F:zinc ion binding"/>
    <property type="evidence" value="ECO:0007669"/>
    <property type="project" value="InterPro"/>
</dbReference>
<dbReference type="GO" id="GO:0016818">
    <property type="term" value="F:hydrolase activity, acting on acid anhydrides, in phosphorus-containing anhydrides"/>
    <property type="evidence" value="ECO:0007669"/>
    <property type="project" value="InterPro"/>
</dbReference>
<gene>
    <name evidence="4" type="ORF">QX99_00451</name>
</gene>
<evidence type="ECO:0000256" key="1">
    <source>
        <dbReference type="ARBA" id="ARBA00022723"/>
    </source>
</evidence>
<reference evidence="4 5" key="1">
    <citation type="journal article" date="2015" name="Microbiology (Mosc.)">
        <title>Genomics of the Weissella cibaria species with an examination of its metabolic traits.</title>
        <authorList>
            <person name="Lynch K.M."/>
            <person name="Lucid A."/>
            <person name="Arendt E.K."/>
            <person name="Sleator R.D."/>
            <person name="Lucey B."/>
            <person name="Coffey A."/>
        </authorList>
    </citation>
    <scope>NUCLEOTIDE SEQUENCE [LARGE SCALE GENOMIC DNA]</scope>
    <source>
        <strain evidence="4 5">MG1</strain>
    </source>
</reference>
<comment type="caution">
    <text evidence="4">The sequence shown here is derived from an EMBL/GenBank/DDBJ whole genome shotgun (WGS) entry which is preliminary data.</text>
</comment>
<dbReference type="SMART" id="SM00910">
    <property type="entry name" value="HIRAN"/>
    <property type="match status" value="1"/>
</dbReference>
<dbReference type="Proteomes" id="UP000032287">
    <property type="component" value="Unassembled WGS sequence"/>
</dbReference>
<accession>A0A0D1KAU7</accession>
<evidence type="ECO:0000313" key="4">
    <source>
        <dbReference type="EMBL" id="KIU21764.1"/>
    </source>
</evidence>
<dbReference type="EMBL" id="JWHU01000006">
    <property type="protein sequence ID" value="KIU21764.1"/>
    <property type="molecule type" value="Genomic_DNA"/>
</dbReference>
<feature type="domain" description="HIRAN" evidence="3">
    <location>
        <begin position="39"/>
        <end position="139"/>
    </location>
</feature>
<keyword evidence="5" id="KW-1185">Reference proteome</keyword>
<proteinExistence type="predicted"/>
<keyword evidence="2" id="KW-0378">Hydrolase</keyword>
<keyword evidence="1" id="KW-0479">Metal-binding</keyword>